<name>A0AAE8G3H5_STRIT</name>
<dbReference type="Gene3D" id="1.10.260.40">
    <property type="entry name" value="lambda repressor-like DNA-binding domains"/>
    <property type="match status" value="1"/>
</dbReference>
<dbReference type="SMART" id="SM00530">
    <property type="entry name" value="HTH_XRE"/>
    <property type="match status" value="1"/>
</dbReference>
<dbReference type="RefSeq" id="WP_125442332.1">
    <property type="nucleotide sequence ID" value="NZ_RJOO01000002.1"/>
</dbReference>
<evidence type="ECO:0000313" key="3">
    <source>
        <dbReference type="EMBL" id="RSJ23701.1"/>
    </source>
</evidence>
<dbReference type="AlphaFoldDB" id="A0AAE8G3H5"/>
<gene>
    <name evidence="3" type="primary">xre_1</name>
    <name evidence="3" type="ORF">D8827_04120</name>
</gene>
<dbReference type="SUPFAM" id="SSF47413">
    <property type="entry name" value="lambda repressor-like DNA-binding domains"/>
    <property type="match status" value="1"/>
</dbReference>
<dbReference type="PANTHER" id="PTHR46558">
    <property type="entry name" value="TRACRIPTIONAL REGULATORY PROTEIN-RELATED-RELATED"/>
    <property type="match status" value="1"/>
</dbReference>
<dbReference type="CDD" id="cd00093">
    <property type="entry name" value="HTH_XRE"/>
    <property type="match status" value="1"/>
</dbReference>
<dbReference type="InterPro" id="IPR010982">
    <property type="entry name" value="Lambda_DNA-bd_dom_sf"/>
</dbReference>
<dbReference type="PANTHER" id="PTHR46558:SF11">
    <property type="entry name" value="HTH-TYPE TRANSCRIPTIONAL REGULATOR XRE"/>
    <property type="match status" value="1"/>
</dbReference>
<feature type="domain" description="HTH cro/C1-type" evidence="2">
    <location>
        <begin position="6"/>
        <end position="60"/>
    </location>
</feature>
<reference evidence="3 4" key="1">
    <citation type="submission" date="2018-11" db="EMBL/GenBank/DDBJ databases">
        <title>Species Designations Belie Phenotypic and Genotypic Heterogeneity in Oral Streptococci.</title>
        <authorList>
            <person name="Velsko I."/>
        </authorList>
    </citation>
    <scope>NUCLEOTIDE SEQUENCE [LARGE SCALE GENOMIC DNA]</scope>
    <source>
        <strain evidence="3 4">KLC02</strain>
    </source>
</reference>
<sequence length="115" mass="13673">MFPERLKALRKEAGLTQKELAKKINTSQPSYQNWEKGTRQPSKETLEKLTSFFHVTTDYLLGNSDIKNPEDELSDVEILYRKNSKNMTPEQKEIFKKELLEFMEIRRKAFEEDEQ</sequence>
<comment type="caution">
    <text evidence="3">The sequence shown here is derived from an EMBL/GenBank/DDBJ whole genome shotgun (WGS) entry which is preliminary data.</text>
</comment>
<dbReference type="InterPro" id="IPR001387">
    <property type="entry name" value="Cro/C1-type_HTH"/>
</dbReference>
<proteinExistence type="predicted"/>
<dbReference type="Proteomes" id="UP000267137">
    <property type="component" value="Unassembled WGS sequence"/>
</dbReference>
<organism evidence="3 4">
    <name type="scientific">Streptococcus intermedius</name>
    <dbReference type="NCBI Taxonomy" id="1338"/>
    <lineage>
        <taxon>Bacteria</taxon>
        <taxon>Bacillati</taxon>
        <taxon>Bacillota</taxon>
        <taxon>Bacilli</taxon>
        <taxon>Lactobacillales</taxon>
        <taxon>Streptococcaceae</taxon>
        <taxon>Streptococcus</taxon>
        <taxon>Streptococcus anginosus group</taxon>
    </lineage>
</organism>
<protein>
    <submittedName>
        <fullName evidence="3">HTH-type transcriptional regulator Xre</fullName>
    </submittedName>
</protein>
<evidence type="ECO:0000256" key="1">
    <source>
        <dbReference type="ARBA" id="ARBA00023125"/>
    </source>
</evidence>
<dbReference type="EMBL" id="RJOO01000002">
    <property type="protein sequence ID" value="RSJ23701.1"/>
    <property type="molecule type" value="Genomic_DNA"/>
</dbReference>
<evidence type="ECO:0000313" key="4">
    <source>
        <dbReference type="Proteomes" id="UP000267137"/>
    </source>
</evidence>
<accession>A0AAE8G3H5</accession>
<keyword evidence="1" id="KW-0238">DNA-binding</keyword>
<dbReference type="GO" id="GO:0003677">
    <property type="term" value="F:DNA binding"/>
    <property type="evidence" value="ECO:0007669"/>
    <property type="project" value="UniProtKB-KW"/>
</dbReference>
<dbReference type="Pfam" id="PF01381">
    <property type="entry name" value="HTH_3"/>
    <property type="match status" value="1"/>
</dbReference>
<dbReference type="PROSITE" id="PS50943">
    <property type="entry name" value="HTH_CROC1"/>
    <property type="match status" value="1"/>
</dbReference>
<evidence type="ECO:0000259" key="2">
    <source>
        <dbReference type="PROSITE" id="PS50943"/>
    </source>
</evidence>